<evidence type="ECO:0000313" key="2">
    <source>
        <dbReference type="EMBL" id="WNR45272.1"/>
    </source>
</evidence>
<evidence type="ECO:0000313" key="3">
    <source>
        <dbReference type="Proteomes" id="UP001304650"/>
    </source>
</evidence>
<keyword evidence="3" id="KW-1185">Reference proteome</keyword>
<dbReference type="SUPFAM" id="SSF88713">
    <property type="entry name" value="Glycoside hydrolase/deacetylase"/>
    <property type="match status" value="1"/>
</dbReference>
<dbReference type="EMBL" id="CP130319">
    <property type="protein sequence ID" value="WNR45272.1"/>
    <property type="molecule type" value="Genomic_DNA"/>
</dbReference>
<dbReference type="Pfam" id="PF01074">
    <property type="entry name" value="Glyco_hydro_38N"/>
    <property type="match status" value="1"/>
</dbReference>
<accession>A0AA96LNI9</accession>
<dbReference type="InterPro" id="IPR027291">
    <property type="entry name" value="Glyco_hydro_38_N_sf"/>
</dbReference>
<dbReference type="InterPro" id="IPR032482">
    <property type="entry name" value="DUF5054"/>
</dbReference>
<dbReference type="InterPro" id="IPR011330">
    <property type="entry name" value="Glyco_hydro/deAcase_b/a-brl"/>
</dbReference>
<dbReference type="Proteomes" id="UP001304650">
    <property type="component" value="Chromosome"/>
</dbReference>
<dbReference type="GO" id="GO:0004559">
    <property type="term" value="F:alpha-mannosidase activity"/>
    <property type="evidence" value="ECO:0007669"/>
    <property type="project" value="InterPro"/>
</dbReference>
<gene>
    <name evidence="2" type="ORF">MJB10_03810</name>
</gene>
<dbReference type="CDD" id="cd10791">
    <property type="entry name" value="GH38N_AMII_like_1"/>
    <property type="match status" value="1"/>
</dbReference>
<dbReference type="Gene3D" id="3.20.110.10">
    <property type="entry name" value="Glycoside hydrolase 38, N terminal domain"/>
    <property type="match status" value="1"/>
</dbReference>
<protein>
    <submittedName>
        <fullName evidence="2">DUF5054 domain-containing protein</fullName>
    </submittedName>
</protein>
<dbReference type="InterPro" id="IPR000602">
    <property type="entry name" value="Glyco_hydro_38_N"/>
</dbReference>
<evidence type="ECO:0000259" key="1">
    <source>
        <dbReference type="Pfam" id="PF01074"/>
    </source>
</evidence>
<name>A0AA96LNI9_9BACL</name>
<reference evidence="2" key="1">
    <citation type="submission" date="2022-02" db="EMBL/GenBank/DDBJ databases">
        <title>Paenibacillus sp. MBLB1832 Whole Genome Shotgun Sequencing.</title>
        <authorList>
            <person name="Hwang C.Y."/>
            <person name="Cho E.-S."/>
            <person name="Seo M.-J."/>
        </authorList>
    </citation>
    <scope>NUCLEOTIDE SEQUENCE</scope>
    <source>
        <strain evidence="2">MBLB1832</strain>
    </source>
</reference>
<organism evidence="2 3">
    <name type="scientific">Paenibacillus roseopurpureus</name>
    <dbReference type="NCBI Taxonomy" id="2918901"/>
    <lineage>
        <taxon>Bacteria</taxon>
        <taxon>Bacillati</taxon>
        <taxon>Bacillota</taxon>
        <taxon>Bacilli</taxon>
        <taxon>Bacillales</taxon>
        <taxon>Paenibacillaceae</taxon>
        <taxon>Paenibacillus</taxon>
    </lineage>
</organism>
<feature type="domain" description="Glycoside hydrolase family 38 N-terminal" evidence="1">
    <location>
        <begin position="6"/>
        <end position="191"/>
    </location>
</feature>
<dbReference type="AlphaFoldDB" id="A0AA96LNI9"/>
<dbReference type="GO" id="GO:0006013">
    <property type="term" value="P:mannose metabolic process"/>
    <property type="evidence" value="ECO:0007669"/>
    <property type="project" value="InterPro"/>
</dbReference>
<sequence length="707" mass="79973">MDTIETVHVIFKTHLDIGFTDLAERVIVQYREQFIPKALDLAEELAAAGGEERFVWTTGSWLIADYLKYAGHVERKRMEAAILAGHIVWHGLPFTTHTELMDAELFNYGLSIAKRLDQQFGKQTISAKMTDVPGHTRAIVPLMAKRGIRYLHLGVNPASKRPAVPDLFIWRGSDGSEIIVHYANDYGNVFQLDGLRDVLVFAHTGDNCGPPSADEIRQQFADLTRRFPGAQVKASTLDAFAAKIMPMMHRLPVVEEEIGDSWIHGVGTDPYKVASYRALLRLRTSWIAQGRLTQDSEDYNQLSESLLMIPEHTWGVDIKKFLADNRHYNRADFENARRADVITDDAIPEMFRYIGAFALNEHDTKSAEGFAVLSGRRSYQFVESSWQEQRNYISKAVAVLPPDLREEAQHALAALKPVWRQRPAHALRIVPGESLNASMFRVQVGVDGSLSKITAPSGKEWAGTGRNLTGFGAFRYESLGQAEYDRWFEQYVQNRKMTHAWADSDFGKPGMGLFAPEHKHAVYAPYVEEVWLIDDEAVDEICLQLRLPAVVSQQGGAPARLQLVYRFSKAEQVLEMELAWFDKPATRLPEALWFSFIPQVDNPTRWRLDKLGERISPLDVVKDGNRNLHAVNEGIFYHGADGKLSIESLDAALVAPGAPRLLQFDNSIGLQSDGMHFQLYNNVWGTNFPMWYEEDACFRFVIKFEES</sequence>
<proteinExistence type="predicted"/>
<dbReference type="Pfam" id="PF16477">
    <property type="entry name" value="DUF5054"/>
    <property type="match status" value="1"/>
</dbReference>
<dbReference type="RefSeq" id="WP_314801879.1">
    <property type="nucleotide sequence ID" value="NZ_CP130319.1"/>
</dbReference>
<dbReference type="KEGG" id="proo:MJB10_03810"/>